<evidence type="ECO:0000313" key="9">
    <source>
        <dbReference type="Proteomes" id="UP000504618"/>
    </source>
</evidence>
<evidence type="ECO:0000256" key="1">
    <source>
        <dbReference type="ARBA" id="ARBA00012230"/>
    </source>
</evidence>
<keyword evidence="4 6" id="KW-0418">Kinase</keyword>
<comment type="caution">
    <text evidence="6">Lacks conserved residue(s) required for the propagation of feature annotation.</text>
</comment>
<dbReference type="GO" id="GO:0005615">
    <property type="term" value="C:extracellular space"/>
    <property type="evidence" value="ECO:0007669"/>
    <property type="project" value="TreeGrafter"/>
</dbReference>
<organism evidence="9 10">
    <name type="scientific">Temnothorax curvispinosus</name>
    <dbReference type="NCBI Taxonomy" id="300111"/>
    <lineage>
        <taxon>Eukaryota</taxon>
        <taxon>Metazoa</taxon>
        <taxon>Ecdysozoa</taxon>
        <taxon>Arthropoda</taxon>
        <taxon>Hexapoda</taxon>
        <taxon>Insecta</taxon>
        <taxon>Pterygota</taxon>
        <taxon>Neoptera</taxon>
        <taxon>Endopterygota</taxon>
        <taxon>Hymenoptera</taxon>
        <taxon>Apocrita</taxon>
        <taxon>Aculeata</taxon>
        <taxon>Formicoidea</taxon>
        <taxon>Formicidae</taxon>
        <taxon>Myrmicinae</taxon>
        <taxon>Temnothorax</taxon>
    </lineage>
</organism>
<keyword evidence="2 6" id="KW-0808">Transferase</keyword>
<dbReference type="InterPro" id="IPR000749">
    <property type="entry name" value="ATP-guanido_PTrfase"/>
</dbReference>
<comment type="similarity">
    <text evidence="6">Belongs to the ATP:guanido phosphotransferase family.</text>
</comment>
<dbReference type="Gene3D" id="3.30.590.10">
    <property type="entry name" value="Glutamine synthetase/guanido kinase, catalytic domain"/>
    <property type="match status" value="1"/>
</dbReference>
<evidence type="ECO:0000256" key="2">
    <source>
        <dbReference type="ARBA" id="ARBA00022679"/>
    </source>
</evidence>
<dbReference type="Proteomes" id="UP000504618">
    <property type="component" value="Unplaced"/>
</dbReference>
<dbReference type="GO" id="GO:0004054">
    <property type="term" value="F:arginine kinase activity"/>
    <property type="evidence" value="ECO:0007669"/>
    <property type="project" value="UniProtKB-EC"/>
</dbReference>
<dbReference type="AlphaFoldDB" id="A0A6J1Q580"/>
<accession>A0A6J1Q580</accession>
<dbReference type="PANTHER" id="PTHR11547:SF38">
    <property type="entry name" value="ARGININE KINASE 1-RELATED"/>
    <property type="match status" value="1"/>
</dbReference>
<feature type="compositionally biased region" description="Basic and acidic residues" evidence="7">
    <location>
        <begin position="77"/>
        <end position="111"/>
    </location>
</feature>
<dbReference type="GO" id="GO:0004111">
    <property type="term" value="F:creatine kinase activity"/>
    <property type="evidence" value="ECO:0007669"/>
    <property type="project" value="InterPro"/>
</dbReference>
<feature type="binding site" evidence="6">
    <location>
        <begin position="48"/>
        <end position="52"/>
    </location>
    <ligand>
        <name>ATP</name>
        <dbReference type="ChEBI" id="CHEBI:30616"/>
    </ligand>
</feature>
<dbReference type="EC" id="2.7.3.3" evidence="1"/>
<dbReference type="RefSeq" id="XP_024876075.1">
    <property type="nucleotide sequence ID" value="XM_025020307.1"/>
</dbReference>
<gene>
    <name evidence="10" type="primary">LOC112457327</name>
</gene>
<evidence type="ECO:0000313" key="10">
    <source>
        <dbReference type="RefSeq" id="XP_024876075.1"/>
    </source>
</evidence>
<evidence type="ECO:0000256" key="3">
    <source>
        <dbReference type="ARBA" id="ARBA00022741"/>
    </source>
</evidence>
<dbReference type="Pfam" id="PF00217">
    <property type="entry name" value="ATP-gua_Ptrans"/>
    <property type="match status" value="1"/>
</dbReference>
<feature type="domain" description="Phosphagen kinase C-terminal" evidence="8">
    <location>
        <begin position="1"/>
        <end position="68"/>
    </location>
</feature>
<dbReference type="InterPro" id="IPR014746">
    <property type="entry name" value="Gln_synth/guanido_kin_cat_dom"/>
</dbReference>
<dbReference type="InterPro" id="IPR022414">
    <property type="entry name" value="ATP-guanido_PTrfase_cat"/>
</dbReference>
<dbReference type="GO" id="GO:0046314">
    <property type="term" value="P:phosphocreatine biosynthetic process"/>
    <property type="evidence" value="ECO:0007669"/>
    <property type="project" value="InterPro"/>
</dbReference>
<reference evidence="10" key="1">
    <citation type="submission" date="2025-08" db="UniProtKB">
        <authorList>
            <consortium name="RefSeq"/>
        </authorList>
    </citation>
    <scope>IDENTIFICATION</scope>
    <source>
        <tissue evidence="10">Whole body</tissue>
    </source>
</reference>
<proteinExistence type="inferred from homology"/>
<dbReference type="OrthoDB" id="430219at2759"/>
<evidence type="ECO:0000256" key="4">
    <source>
        <dbReference type="ARBA" id="ARBA00022777"/>
    </source>
</evidence>
<evidence type="ECO:0000256" key="6">
    <source>
        <dbReference type="PROSITE-ProRule" id="PRU00843"/>
    </source>
</evidence>
<feature type="region of interest" description="Disordered" evidence="7">
    <location>
        <begin position="74"/>
        <end position="123"/>
    </location>
</feature>
<evidence type="ECO:0000259" key="8">
    <source>
        <dbReference type="PROSITE" id="PS51510"/>
    </source>
</evidence>
<evidence type="ECO:0000256" key="7">
    <source>
        <dbReference type="SAM" id="MobiDB-lite"/>
    </source>
</evidence>
<dbReference type="PROSITE" id="PS51510">
    <property type="entry name" value="PHOSPHAGEN_KINASE_C"/>
    <property type="match status" value="1"/>
</dbReference>
<dbReference type="SUPFAM" id="SSF55931">
    <property type="entry name" value="Glutamine synthetase/guanido kinase"/>
    <property type="match status" value="1"/>
</dbReference>
<keyword evidence="5 6" id="KW-0067">ATP-binding</keyword>
<keyword evidence="9" id="KW-1185">Reference proteome</keyword>
<evidence type="ECO:0000256" key="5">
    <source>
        <dbReference type="ARBA" id="ARBA00022840"/>
    </source>
</evidence>
<sequence>MERDGNLGRVYERLVKVVQEIEKKLEFLRHRRLGFLTFCPANLGTAIRASVHVRLPKLSADYQRFDEIGRARSSASECHERAATTKEERRRSGGGEEAEARDGIGRRRSDDGSQTPLLRIIKW</sequence>
<protein>
    <recommendedName>
        <fullName evidence="1">arginine kinase</fullName>
        <ecNumber evidence="1">2.7.3.3</ecNumber>
    </recommendedName>
</protein>
<dbReference type="GeneID" id="112457327"/>
<dbReference type="GO" id="GO:0005524">
    <property type="term" value="F:ATP binding"/>
    <property type="evidence" value="ECO:0007669"/>
    <property type="project" value="UniProtKB-UniRule"/>
</dbReference>
<dbReference type="PANTHER" id="PTHR11547">
    <property type="entry name" value="ARGININE OR CREATINE KINASE"/>
    <property type="match status" value="1"/>
</dbReference>
<name>A0A6J1Q580_9HYME</name>
<keyword evidence="3 6" id="KW-0547">Nucleotide-binding</keyword>